<sequence length="43" mass="4941">MKEFPLFCDNQLISCSGHQHFSLRNRAEEGCFCPGRDRPENGL</sequence>
<dbReference type="AlphaFoldDB" id="A0A094WAL7"/>
<gene>
    <name evidence="1" type="ORF">LptCag_0133</name>
</gene>
<evidence type="ECO:0000313" key="1">
    <source>
        <dbReference type="EMBL" id="KGA93520.1"/>
    </source>
</evidence>
<evidence type="ECO:0000313" key="2">
    <source>
        <dbReference type="Proteomes" id="UP000029452"/>
    </source>
</evidence>
<proteinExistence type="predicted"/>
<dbReference type="Proteomes" id="UP000029452">
    <property type="component" value="Unassembled WGS sequence"/>
</dbReference>
<dbReference type="EMBL" id="JPGK01000006">
    <property type="protein sequence ID" value="KGA93520.1"/>
    <property type="molecule type" value="Genomic_DNA"/>
</dbReference>
<protein>
    <submittedName>
        <fullName evidence="1">Uncharacterized protein</fullName>
    </submittedName>
</protein>
<reference evidence="1 2" key="1">
    <citation type="submission" date="2014-06" db="EMBL/GenBank/DDBJ databases">
        <title>Draft genome sequence of iron oxidizing acidophile Leptospirillum ferriphilum DSM14647.</title>
        <authorList>
            <person name="Cardenas J.P."/>
            <person name="Lazcano M."/>
            <person name="Ossandon F.J."/>
            <person name="Corbett M."/>
            <person name="Holmes D.S."/>
            <person name="Watkin E."/>
        </authorList>
    </citation>
    <scope>NUCLEOTIDE SEQUENCE [LARGE SCALE GENOMIC DNA]</scope>
    <source>
        <strain evidence="1 2">DSM 14647</strain>
    </source>
</reference>
<comment type="caution">
    <text evidence="1">The sequence shown here is derived from an EMBL/GenBank/DDBJ whole genome shotgun (WGS) entry which is preliminary data.</text>
</comment>
<organism evidence="1 2">
    <name type="scientific">Leptospirillum ferriphilum</name>
    <dbReference type="NCBI Taxonomy" id="178606"/>
    <lineage>
        <taxon>Bacteria</taxon>
        <taxon>Pseudomonadati</taxon>
        <taxon>Nitrospirota</taxon>
        <taxon>Nitrospiria</taxon>
        <taxon>Nitrospirales</taxon>
        <taxon>Nitrospiraceae</taxon>
        <taxon>Leptospirillum</taxon>
    </lineage>
</organism>
<accession>A0A094WAL7</accession>
<name>A0A094WAL7_9BACT</name>
<dbReference type="PATRIC" id="fig|178606.4.peg.1731"/>